<dbReference type="InterPro" id="IPR002729">
    <property type="entry name" value="CRISPR-assoc_Cas1"/>
</dbReference>
<keyword evidence="8" id="KW-0464">Manganese</keyword>
<dbReference type="NCBIfam" id="TIGR00287">
    <property type="entry name" value="cas1"/>
    <property type="match status" value="1"/>
</dbReference>
<dbReference type="GO" id="GO:0046872">
    <property type="term" value="F:metal ion binding"/>
    <property type="evidence" value="ECO:0007669"/>
    <property type="project" value="UniProtKB-KW"/>
</dbReference>
<organism evidence="10 11">
    <name type="scientific">candidate division WWE3 bacterium CG23_combo_of_CG06-09_8_20_14_all_40_14</name>
    <dbReference type="NCBI Taxonomy" id="1975095"/>
    <lineage>
        <taxon>Bacteria</taxon>
        <taxon>Katanobacteria</taxon>
    </lineage>
</organism>
<dbReference type="GO" id="GO:0004519">
    <property type="term" value="F:endonuclease activity"/>
    <property type="evidence" value="ECO:0007669"/>
    <property type="project" value="UniProtKB-KW"/>
</dbReference>
<reference evidence="10 11" key="1">
    <citation type="submission" date="2017-09" db="EMBL/GenBank/DDBJ databases">
        <title>Depth-based differentiation of microbial function through sediment-hosted aquifers and enrichment of novel symbionts in the deep terrestrial subsurface.</title>
        <authorList>
            <person name="Probst A.J."/>
            <person name="Ladd B."/>
            <person name="Jarett J.K."/>
            <person name="Geller-Mcgrath D.E."/>
            <person name="Sieber C.M."/>
            <person name="Emerson J.B."/>
            <person name="Anantharaman K."/>
            <person name="Thomas B.C."/>
            <person name="Malmstrom R."/>
            <person name="Stieglmeier M."/>
            <person name="Klingl A."/>
            <person name="Woyke T."/>
            <person name="Ryan C.M."/>
            <person name="Banfield J.F."/>
        </authorList>
    </citation>
    <scope>NUCLEOTIDE SEQUENCE [LARGE SCALE GENOMIC DNA]</scope>
    <source>
        <strain evidence="10">CG23_combo_of_CG06-09_8_20_14_all_40_14</strain>
    </source>
</reference>
<dbReference type="GO" id="GO:0051607">
    <property type="term" value="P:defense response to virus"/>
    <property type="evidence" value="ECO:0007669"/>
    <property type="project" value="UniProtKB-KW"/>
</dbReference>
<dbReference type="GO" id="GO:0003677">
    <property type="term" value="F:DNA binding"/>
    <property type="evidence" value="ECO:0007669"/>
    <property type="project" value="UniProtKB-KW"/>
</dbReference>
<name>A0A2G9XCR1_UNCKA</name>
<keyword evidence="2" id="KW-0479">Metal-binding</keyword>
<keyword evidence="1" id="KW-0540">Nuclease</keyword>
<dbReference type="Proteomes" id="UP000231388">
    <property type="component" value="Unassembled WGS sequence"/>
</dbReference>
<evidence type="ECO:0000256" key="8">
    <source>
        <dbReference type="ARBA" id="ARBA00023211"/>
    </source>
</evidence>
<accession>A0A2G9XCR1</accession>
<evidence type="ECO:0000256" key="1">
    <source>
        <dbReference type="ARBA" id="ARBA00022722"/>
    </source>
</evidence>
<dbReference type="Gene3D" id="1.20.120.920">
    <property type="entry name" value="CRISPR-associated endonuclease Cas1, C-terminal domain"/>
    <property type="match status" value="1"/>
</dbReference>
<evidence type="ECO:0000256" key="7">
    <source>
        <dbReference type="ARBA" id="ARBA00023125"/>
    </source>
</evidence>
<evidence type="ECO:0000313" key="10">
    <source>
        <dbReference type="EMBL" id="PIP04770.1"/>
    </source>
</evidence>
<dbReference type="InterPro" id="IPR050646">
    <property type="entry name" value="Cas1"/>
</dbReference>
<dbReference type="Pfam" id="PF01867">
    <property type="entry name" value="Cas_Cas1"/>
    <property type="match status" value="1"/>
</dbReference>
<keyword evidence="3 10" id="KW-0255">Endonuclease</keyword>
<comment type="caution">
    <text evidence="10">The sequence shown here is derived from an EMBL/GenBank/DDBJ whole genome shotgun (WGS) entry which is preliminary data.</text>
</comment>
<evidence type="ECO:0000256" key="5">
    <source>
        <dbReference type="ARBA" id="ARBA00022842"/>
    </source>
</evidence>
<dbReference type="GO" id="GO:0016787">
    <property type="term" value="F:hydrolase activity"/>
    <property type="evidence" value="ECO:0007669"/>
    <property type="project" value="UniProtKB-KW"/>
</dbReference>
<evidence type="ECO:0000256" key="6">
    <source>
        <dbReference type="ARBA" id="ARBA00023118"/>
    </source>
</evidence>
<keyword evidence="4" id="KW-0378">Hydrolase</keyword>
<keyword evidence="7" id="KW-0238">DNA-binding</keyword>
<dbReference type="AlphaFoldDB" id="A0A2G9XCR1"/>
<dbReference type="EMBL" id="PCQY01000010">
    <property type="protein sequence ID" value="PIP04770.1"/>
    <property type="molecule type" value="Genomic_DNA"/>
</dbReference>
<comment type="subunit">
    <text evidence="9">Homodimer, forms a heterotetramer with a Cas2 homodimer.</text>
</comment>
<dbReference type="PANTHER" id="PTHR34353:SF2">
    <property type="entry name" value="CRISPR-ASSOCIATED ENDONUCLEASE CAS1 1"/>
    <property type="match status" value="1"/>
</dbReference>
<proteinExistence type="predicted"/>
<keyword evidence="5" id="KW-0460">Magnesium</keyword>
<sequence length="347" mass="40451">MRRYFAKRKQFIWLPYVKSIDLSGKSVKFSYKGGELDLSFPEIHSIMFYGSVCPLEQEFLEKCSAWGIPLTIHRRNMPRGVWIVPSTTSNREDLLTKQILFRQNEKKRAYITKRLIYAKFKSMEWLIPAPTQELQGLSSVESIVGVESWHAKRYWEHFYKSLGYPKDRRRSKGNFICNVLDASSKFVSGIILRWVVYHHFSPFHGYTHTPSDYPSLIYDLMEPYRGFIDGVAFNTIKEIQENGGDESKTLPYTMENLKDFMDTEIYVAATRQTATFQELYHGLILGLRSYLLGNKRFIVPFPGKPSGGRPVKAGYKLYGRFAGKTDFWPESRDIAKTFQQKFSIRLE</sequence>
<evidence type="ECO:0000256" key="2">
    <source>
        <dbReference type="ARBA" id="ARBA00022723"/>
    </source>
</evidence>
<dbReference type="GO" id="GO:0043571">
    <property type="term" value="P:maintenance of CRISPR repeat elements"/>
    <property type="evidence" value="ECO:0007669"/>
    <property type="project" value="InterPro"/>
</dbReference>
<protein>
    <submittedName>
        <fullName evidence="10">CRISPR-associated endonuclease Cas1</fullName>
    </submittedName>
</protein>
<evidence type="ECO:0000256" key="3">
    <source>
        <dbReference type="ARBA" id="ARBA00022759"/>
    </source>
</evidence>
<dbReference type="InterPro" id="IPR042206">
    <property type="entry name" value="CRISPR-assoc_Cas1_C"/>
</dbReference>
<evidence type="ECO:0000313" key="11">
    <source>
        <dbReference type="Proteomes" id="UP000231388"/>
    </source>
</evidence>
<keyword evidence="6" id="KW-0051">Antiviral defense</keyword>
<evidence type="ECO:0000256" key="4">
    <source>
        <dbReference type="ARBA" id="ARBA00022801"/>
    </source>
</evidence>
<gene>
    <name evidence="10" type="primary">cas1</name>
    <name evidence="10" type="ORF">COX53_00785</name>
</gene>
<dbReference type="PANTHER" id="PTHR34353">
    <property type="entry name" value="CRISPR-ASSOCIATED ENDONUCLEASE CAS1 1"/>
    <property type="match status" value="1"/>
</dbReference>
<evidence type="ECO:0000256" key="9">
    <source>
        <dbReference type="ARBA" id="ARBA00038592"/>
    </source>
</evidence>